<dbReference type="InterPro" id="IPR012001">
    <property type="entry name" value="Thiamin_PyroP_enz_TPP-bd_dom"/>
</dbReference>
<comment type="catalytic activity">
    <reaction evidence="6">
        <text>isochorismate + 2-oxoglutarate + H(+) = 5-enolpyruvoyl-6-hydroxy-2-succinyl-cyclohex-3-ene-1-carboxylate + CO2</text>
        <dbReference type="Rhea" id="RHEA:25593"/>
        <dbReference type="ChEBI" id="CHEBI:15378"/>
        <dbReference type="ChEBI" id="CHEBI:16526"/>
        <dbReference type="ChEBI" id="CHEBI:16810"/>
        <dbReference type="ChEBI" id="CHEBI:29780"/>
        <dbReference type="ChEBI" id="CHEBI:58818"/>
        <dbReference type="EC" id="2.2.1.9"/>
    </reaction>
</comment>
<protein>
    <recommendedName>
        <fullName evidence="6">2-succinyl-5-enolpyruvyl-6-hydroxy-3-cyclohexene-1-carboxylate synthase</fullName>
        <shortName evidence="6">SEPHCHC synthase</shortName>
        <ecNumber evidence="6">2.2.1.9</ecNumber>
    </recommendedName>
    <alternativeName>
        <fullName evidence="6">Menaquinone biosynthesis protein MenD</fullName>
    </alternativeName>
</protein>
<evidence type="ECO:0000259" key="8">
    <source>
        <dbReference type="Pfam" id="PF16582"/>
    </source>
</evidence>
<dbReference type="Pfam" id="PF16582">
    <property type="entry name" value="TPP_enzyme_M_2"/>
    <property type="match status" value="1"/>
</dbReference>
<sequence length="575" mass="65027">MAILQPIVNIAEICAQRHVTQCILSPGSRCAPLTLAFVRHLQIHTRTIPDERSAAFIALGMASQSRQTVVLVCTSGTAVLNYAPAITEAYYQQVPLLVLTADRPSEWIEQQDGQTIRQREVYGKHVKASFELPVAFTHPDAEWHTYRIINEALTIAQTYPFGPVHINVPLREPLYPSAGEEVVFDKTVRIIQPFKPEQILTVDQWIQIREQWEDADRKLIVAGQYPYQAPLAHVLKQLQTELEVPIIADIISNLHTLPDVIRYQDMLLMQKNTELLENLKPDLLITFGNSVISKNVKLFLRKHKPSIHWHIQPAGIPADPFQSLTHVLPVEPLYFFKTLFEDLDYQHFLSNDEPEYGTDYYALWQKENQKAAKVYSSLFSSASFSEFEAVSEMMDRLPDESILHLANSMPVRYANFISLQAGQTVEVFANRGTSGIDGSNGTALGAALTTEKLVILLTGDMAFLYDRNSLWHNYLPKNLRIIVLNNHGGGIFRLLDGPAGQPELEEYFETRQRNTAELTAKDAGMLYSYCNSREQLGKQLTAFFDLSGGAKLLEIETDPAVNAEVYARFKQYFTT</sequence>
<dbReference type="EC" id="2.2.1.9" evidence="6"/>
<comment type="pathway">
    <text evidence="6">Quinol/quinone metabolism; 1,4-dihydroxy-2-naphthoate biosynthesis; 1,4-dihydroxy-2-naphthoate from chorismate: step 2/7.</text>
</comment>
<name>A0ABT8R6D6_9BACT</name>
<evidence type="ECO:0000256" key="4">
    <source>
        <dbReference type="ARBA" id="ARBA00023052"/>
    </source>
</evidence>
<keyword evidence="1 6" id="KW-0808">Transferase</keyword>
<dbReference type="RefSeq" id="WP_302038464.1">
    <property type="nucleotide sequence ID" value="NZ_JAUKPO010000008.1"/>
</dbReference>
<dbReference type="Gene3D" id="3.40.50.1220">
    <property type="entry name" value="TPP-binding domain"/>
    <property type="match status" value="1"/>
</dbReference>
<reference evidence="9" key="1">
    <citation type="submission" date="2023-07" db="EMBL/GenBank/DDBJ databases">
        <title>The genome sequence of Rhodocytophaga aerolata KACC 12507.</title>
        <authorList>
            <person name="Zhang X."/>
        </authorList>
    </citation>
    <scope>NUCLEOTIDE SEQUENCE</scope>
    <source>
        <strain evidence="9">KACC 12507</strain>
    </source>
</reference>
<dbReference type="InterPro" id="IPR029061">
    <property type="entry name" value="THDP-binding"/>
</dbReference>
<comment type="cofactor">
    <cofactor evidence="6">
        <name>thiamine diphosphate</name>
        <dbReference type="ChEBI" id="CHEBI:58937"/>
    </cofactor>
    <text evidence="6">Binds 1 thiamine pyrophosphate per subunit.</text>
</comment>
<feature type="domain" description="Thiamine pyrophosphate enzyme N-terminal TPP-binding" evidence="7">
    <location>
        <begin position="10"/>
        <end position="114"/>
    </location>
</feature>
<evidence type="ECO:0000256" key="6">
    <source>
        <dbReference type="HAMAP-Rule" id="MF_01659"/>
    </source>
</evidence>
<dbReference type="CDD" id="cd02009">
    <property type="entry name" value="TPP_SHCHC_synthase"/>
    <property type="match status" value="1"/>
</dbReference>
<dbReference type="CDD" id="cd07037">
    <property type="entry name" value="TPP_PYR_MenD"/>
    <property type="match status" value="1"/>
</dbReference>
<organism evidence="9 10">
    <name type="scientific">Rhodocytophaga aerolata</name>
    <dbReference type="NCBI Taxonomy" id="455078"/>
    <lineage>
        <taxon>Bacteria</taxon>
        <taxon>Pseudomonadati</taxon>
        <taxon>Bacteroidota</taxon>
        <taxon>Cytophagia</taxon>
        <taxon>Cytophagales</taxon>
        <taxon>Rhodocytophagaceae</taxon>
        <taxon>Rhodocytophaga</taxon>
    </lineage>
</organism>
<comment type="similarity">
    <text evidence="6">Belongs to the TPP enzyme family. MenD subfamily.</text>
</comment>
<comment type="pathway">
    <text evidence="6">Quinol/quinone metabolism; menaquinone biosynthesis.</text>
</comment>
<gene>
    <name evidence="6 9" type="primary">menD</name>
    <name evidence="9" type="ORF">Q0590_15425</name>
</gene>
<dbReference type="InterPro" id="IPR004433">
    <property type="entry name" value="MenaQ_synth_MenD"/>
</dbReference>
<evidence type="ECO:0000256" key="2">
    <source>
        <dbReference type="ARBA" id="ARBA00022723"/>
    </source>
</evidence>
<comment type="caution">
    <text evidence="9">The sequence shown here is derived from an EMBL/GenBank/DDBJ whole genome shotgun (WGS) entry which is preliminary data.</text>
</comment>
<evidence type="ECO:0000256" key="1">
    <source>
        <dbReference type="ARBA" id="ARBA00022679"/>
    </source>
</evidence>
<feature type="domain" description="Menaquinone biosynthesis protein MenD middle" evidence="8">
    <location>
        <begin position="199"/>
        <end position="403"/>
    </location>
</feature>
<keyword evidence="4 6" id="KW-0786">Thiamine pyrophosphate</keyword>
<keyword evidence="3 6" id="KW-0460">Magnesium</keyword>
<dbReference type="PIRSF" id="PIRSF004983">
    <property type="entry name" value="MenD"/>
    <property type="match status" value="1"/>
</dbReference>
<keyword evidence="6" id="KW-0474">Menaquinone biosynthesis</keyword>
<dbReference type="HAMAP" id="MF_01659">
    <property type="entry name" value="MenD"/>
    <property type="match status" value="1"/>
</dbReference>
<dbReference type="EMBL" id="JAUKPO010000008">
    <property type="protein sequence ID" value="MDO1447660.1"/>
    <property type="molecule type" value="Genomic_DNA"/>
</dbReference>
<dbReference type="NCBIfam" id="TIGR00173">
    <property type="entry name" value="menD"/>
    <property type="match status" value="1"/>
</dbReference>
<comment type="cofactor">
    <cofactor evidence="6">
        <name>Mg(2+)</name>
        <dbReference type="ChEBI" id="CHEBI:18420"/>
    </cofactor>
    <cofactor evidence="6">
        <name>Mn(2+)</name>
        <dbReference type="ChEBI" id="CHEBI:29035"/>
    </cofactor>
</comment>
<dbReference type="Gene3D" id="3.40.50.970">
    <property type="match status" value="2"/>
</dbReference>
<keyword evidence="2 6" id="KW-0479">Metal-binding</keyword>
<dbReference type="SUPFAM" id="SSF52518">
    <property type="entry name" value="Thiamin diphosphate-binding fold (THDP-binding)"/>
    <property type="match status" value="2"/>
</dbReference>
<dbReference type="Proteomes" id="UP001168528">
    <property type="component" value="Unassembled WGS sequence"/>
</dbReference>
<dbReference type="InterPro" id="IPR032264">
    <property type="entry name" value="MenD_middle"/>
</dbReference>
<keyword evidence="5 6" id="KW-0464">Manganese</keyword>
<comment type="subunit">
    <text evidence="6">Homodimer.</text>
</comment>
<evidence type="ECO:0000256" key="5">
    <source>
        <dbReference type="ARBA" id="ARBA00023211"/>
    </source>
</evidence>
<keyword evidence="10" id="KW-1185">Reference proteome</keyword>
<dbReference type="Pfam" id="PF02776">
    <property type="entry name" value="TPP_enzyme_N"/>
    <property type="match status" value="1"/>
</dbReference>
<evidence type="ECO:0000313" key="10">
    <source>
        <dbReference type="Proteomes" id="UP001168528"/>
    </source>
</evidence>
<dbReference type="PANTHER" id="PTHR42916:SF1">
    <property type="entry name" value="PROTEIN PHYLLO, CHLOROPLASTIC"/>
    <property type="match status" value="1"/>
</dbReference>
<evidence type="ECO:0000256" key="3">
    <source>
        <dbReference type="ARBA" id="ARBA00022842"/>
    </source>
</evidence>
<comment type="function">
    <text evidence="6">Catalyzes the thiamine diphosphate-dependent decarboxylation of 2-oxoglutarate and the subsequent addition of the resulting succinic semialdehyde-thiamine pyrophosphate anion to isochorismate to yield 2-succinyl-5-enolpyruvyl-6-hydroxy-3-cyclohexene-1-carboxylate (SEPHCHC).</text>
</comment>
<evidence type="ECO:0000259" key="7">
    <source>
        <dbReference type="Pfam" id="PF02776"/>
    </source>
</evidence>
<accession>A0ABT8R6D6</accession>
<dbReference type="PANTHER" id="PTHR42916">
    <property type="entry name" value="2-SUCCINYL-5-ENOLPYRUVYL-6-HYDROXY-3-CYCLOHEXENE-1-CARBOXYLATE SYNTHASE"/>
    <property type="match status" value="1"/>
</dbReference>
<dbReference type="GO" id="GO:0070204">
    <property type="term" value="F:2-succinyl-5-enolpyruvyl-6-hydroxy-3-cyclohexene-1-carboxylic-acid synthase activity"/>
    <property type="evidence" value="ECO:0007669"/>
    <property type="project" value="UniProtKB-EC"/>
</dbReference>
<proteinExistence type="inferred from homology"/>
<evidence type="ECO:0000313" key="9">
    <source>
        <dbReference type="EMBL" id="MDO1447660.1"/>
    </source>
</evidence>